<evidence type="ECO:0000313" key="1">
    <source>
        <dbReference type="EMBL" id="RHZ69988.1"/>
    </source>
</evidence>
<gene>
    <name evidence="1" type="ORF">Glove_276g80</name>
</gene>
<sequence length="77" mass="9007">MSVDSCMISSPLDQVLNSWIKFFRVHEEQKITSVECLPDNTLFPLFLETWEMKEIPGENNKNINNSIIIQYNSDEKN</sequence>
<dbReference type="AlphaFoldDB" id="A0A397I6U3"/>
<name>A0A397I6U3_9GLOM</name>
<proteinExistence type="predicted"/>
<dbReference type="Proteomes" id="UP000266861">
    <property type="component" value="Unassembled WGS sequence"/>
</dbReference>
<organism evidence="1 2">
    <name type="scientific">Diversispora epigaea</name>
    <dbReference type="NCBI Taxonomy" id="1348612"/>
    <lineage>
        <taxon>Eukaryota</taxon>
        <taxon>Fungi</taxon>
        <taxon>Fungi incertae sedis</taxon>
        <taxon>Mucoromycota</taxon>
        <taxon>Glomeromycotina</taxon>
        <taxon>Glomeromycetes</taxon>
        <taxon>Diversisporales</taxon>
        <taxon>Diversisporaceae</taxon>
        <taxon>Diversispora</taxon>
    </lineage>
</organism>
<reference evidence="1 2" key="1">
    <citation type="submission" date="2018-08" db="EMBL/GenBank/DDBJ databases">
        <title>Genome and evolution of the arbuscular mycorrhizal fungus Diversispora epigaea (formerly Glomus versiforme) and its bacterial endosymbionts.</title>
        <authorList>
            <person name="Sun X."/>
            <person name="Fei Z."/>
            <person name="Harrison M."/>
        </authorList>
    </citation>
    <scope>NUCLEOTIDE SEQUENCE [LARGE SCALE GENOMIC DNA]</scope>
    <source>
        <strain evidence="1 2">IT104</strain>
    </source>
</reference>
<evidence type="ECO:0000313" key="2">
    <source>
        <dbReference type="Proteomes" id="UP000266861"/>
    </source>
</evidence>
<keyword evidence="2" id="KW-1185">Reference proteome</keyword>
<comment type="caution">
    <text evidence="1">The sequence shown here is derived from an EMBL/GenBank/DDBJ whole genome shotgun (WGS) entry which is preliminary data.</text>
</comment>
<accession>A0A397I6U3</accession>
<protein>
    <submittedName>
        <fullName evidence="1">Uncharacterized protein</fullName>
    </submittedName>
</protein>
<dbReference type="EMBL" id="PQFF01000253">
    <property type="protein sequence ID" value="RHZ69988.1"/>
    <property type="molecule type" value="Genomic_DNA"/>
</dbReference>